<dbReference type="AlphaFoldDB" id="A0A1X0A508"/>
<proteinExistence type="predicted"/>
<protein>
    <recommendedName>
        <fullName evidence="4">Secreted protein</fullName>
    </recommendedName>
</protein>
<name>A0A1X0A508_9MYCO</name>
<keyword evidence="1" id="KW-0732">Signal</keyword>
<evidence type="ECO:0000256" key="1">
    <source>
        <dbReference type="SAM" id="SignalP"/>
    </source>
</evidence>
<gene>
    <name evidence="2" type="ORF">BST13_33030</name>
</gene>
<feature type="signal peptide" evidence="1">
    <location>
        <begin position="1"/>
        <end position="24"/>
    </location>
</feature>
<reference evidence="2 3" key="1">
    <citation type="submission" date="2017-02" db="EMBL/GenBank/DDBJ databases">
        <title>The new phylogeny of genus Mycobacterium.</title>
        <authorList>
            <person name="Tortoli E."/>
            <person name="Trovato A."/>
            <person name="Cirillo D.M."/>
        </authorList>
    </citation>
    <scope>NUCLEOTIDE SEQUENCE [LARGE SCALE GENOMIC DNA]</scope>
    <source>
        <strain evidence="2 3">RW6</strain>
    </source>
</reference>
<evidence type="ECO:0000313" key="2">
    <source>
        <dbReference type="EMBL" id="ORA25149.1"/>
    </source>
</evidence>
<dbReference type="OrthoDB" id="9896053at2"/>
<keyword evidence="3" id="KW-1185">Reference proteome</keyword>
<comment type="caution">
    <text evidence="2">The sequence shown here is derived from an EMBL/GenBank/DDBJ whole genome shotgun (WGS) entry which is preliminary data.</text>
</comment>
<sequence length="83" mass="8582">MKRLLAAVFGAAAIGTLGAAPAQADPGPGPGMCQYLGANYNTYYPCTEYQPWLPYGTGDNPPYGSQLPASQCTGINIHNVGCS</sequence>
<organism evidence="2 3">
    <name type="scientific">Mycobacterium aquaticum</name>
    <dbReference type="NCBI Taxonomy" id="1927124"/>
    <lineage>
        <taxon>Bacteria</taxon>
        <taxon>Bacillati</taxon>
        <taxon>Actinomycetota</taxon>
        <taxon>Actinomycetes</taxon>
        <taxon>Mycobacteriales</taxon>
        <taxon>Mycobacteriaceae</taxon>
        <taxon>Mycobacterium</taxon>
    </lineage>
</organism>
<feature type="chain" id="PRO_5013366568" description="Secreted protein" evidence="1">
    <location>
        <begin position="25"/>
        <end position="83"/>
    </location>
</feature>
<evidence type="ECO:0000313" key="3">
    <source>
        <dbReference type="Proteomes" id="UP000192448"/>
    </source>
</evidence>
<dbReference type="Proteomes" id="UP000192448">
    <property type="component" value="Unassembled WGS sequence"/>
</dbReference>
<dbReference type="EMBL" id="MVHF01000054">
    <property type="protein sequence ID" value="ORA25149.1"/>
    <property type="molecule type" value="Genomic_DNA"/>
</dbReference>
<accession>A0A1X0A508</accession>
<dbReference type="RefSeq" id="WP_083169711.1">
    <property type="nucleotide sequence ID" value="NZ_MVHF01000054.1"/>
</dbReference>
<evidence type="ECO:0008006" key="4">
    <source>
        <dbReference type="Google" id="ProtNLM"/>
    </source>
</evidence>